<comment type="caution">
    <text evidence="2">The sequence shown here is derived from an EMBL/GenBank/DDBJ whole genome shotgun (WGS) entry which is preliminary data.</text>
</comment>
<dbReference type="SUPFAM" id="SSF54909">
    <property type="entry name" value="Dimeric alpha+beta barrel"/>
    <property type="match status" value="1"/>
</dbReference>
<gene>
    <name evidence="2" type="ORF">AB675_3819</name>
</gene>
<dbReference type="Gene3D" id="3.30.70.100">
    <property type="match status" value="1"/>
</dbReference>
<dbReference type="VEuPathDB" id="FungiDB:AB675_3819"/>
<dbReference type="InterPro" id="IPR007138">
    <property type="entry name" value="ABM_dom"/>
</dbReference>
<dbReference type="PROSITE" id="PS51725">
    <property type="entry name" value="ABM"/>
    <property type="match status" value="1"/>
</dbReference>
<reference evidence="2 3" key="1">
    <citation type="submission" date="2015-06" db="EMBL/GenBank/DDBJ databases">
        <title>Draft genome of the ant-associated black yeast Phialophora attae CBS 131958.</title>
        <authorList>
            <person name="Moreno L.F."/>
            <person name="Stielow B.J."/>
            <person name="de Hoog S."/>
            <person name="Vicente V.A."/>
            <person name="Weiss V.A."/>
            <person name="de Vries M."/>
            <person name="Cruz L.M."/>
            <person name="Souza E.M."/>
        </authorList>
    </citation>
    <scope>NUCLEOTIDE SEQUENCE [LARGE SCALE GENOMIC DNA]</scope>
    <source>
        <strain evidence="2 3">CBS 131958</strain>
    </source>
</reference>
<dbReference type="AlphaFoldDB" id="A0A0N0NHP1"/>
<name>A0A0N0NHP1_9EURO</name>
<dbReference type="EMBL" id="LFJN01000047">
    <property type="protein sequence ID" value="KPI34911.1"/>
    <property type="molecule type" value="Genomic_DNA"/>
</dbReference>
<sequence length="132" mass="15626">MTVILATFTPTKGKEDEVENMLLRLVKKVRDKEPRIEIFKPYKAVRHADGCPEFCVYQRYPDEQTLDQHRHSEHYKSLIEEAISKGHLTTSPHYRRVGSNTESIVNDMSFWRNLGYDDWTYLYGSLEEQKSR</sequence>
<proteinExistence type="predicted"/>
<keyword evidence="3" id="KW-1185">Reference proteome</keyword>
<evidence type="ECO:0000313" key="3">
    <source>
        <dbReference type="Proteomes" id="UP000038010"/>
    </source>
</evidence>
<protein>
    <recommendedName>
        <fullName evidence="1">ABM domain-containing protein</fullName>
    </recommendedName>
</protein>
<organism evidence="2 3">
    <name type="scientific">Cyphellophora attinorum</name>
    <dbReference type="NCBI Taxonomy" id="1664694"/>
    <lineage>
        <taxon>Eukaryota</taxon>
        <taxon>Fungi</taxon>
        <taxon>Dikarya</taxon>
        <taxon>Ascomycota</taxon>
        <taxon>Pezizomycotina</taxon>
        <taxon>Eurotiomycetes</taxon>
        <taxon>Chaetothyriomycetidae</taxon>
        <taxon>Chaetothyriales</taxon>
        <taxon>Cyphellophoraceae</taxon>
        <taxon>Cyphellophora</taxon>
    </lineage>
</organism>
<dbReference type="GeneID" id="28735783"/>
<accession>A0A0N0NHP1</accession>
<evidence type="ECO:0000313" key="2">
    <source>
        <dbReference type="EMBL" id="KPI34911.1"/>
    </source>
</evidence>
<dbReference type="InterPro" id="IPR011008">
    <property type="entry name" value="Dimeric_a/b-barrel"/>
</dbReference>
<dbReference type="RefSeq" id="XP_017994874.1">
    <property type="nucleotide sequence ID" value="XM_018143903.1"/>
</dbReference>
<evidence type="ECO:0000259" key="1">
    <source>
        <dbReference type="PROSITE" id="PS51725"/>
    </source>
</evidence>
<dbReference type="Pfam" id="PF03992">
    <property type="entry name" value="ABM"/>
    <property type="match status" value="1"/>
</dbReference>
<dbReference type="Proteomes" id="UP000038010">
    <property type="component" value="Unassembled WGS sequence"/>
</dbReference>
<feature type="domain" description="ABM" evidence="1">
    <location>
        <begin position="2"/>
        <end position="97"/>
    </location>
</feature>